<evidence type="ECO:0000313" key="3">
    <source>
        <dbReference type="Proteomes" id="UP000217790"/>
    </source>
</evidence>
<dbReference type="AlphaFoldDB" id="A0A2H3EDC0"/>
<dbReference type="Proteomes" id="UP000217790">
    <property type="component" value="Unassembled WGS sequence"/>
</dbReference>
<proteinExistence type="predicted"/>
<evidence type="ECO:0000256" key="1">
    <source>
        <dbReference type="SAM" id="Phobius"/>
    </source>
</evidence>
<feature type="transmembrane region" description="Helical" evidence="1">
    <location>
        <begin position="52"/>
        <end position="71"/>
    </location>
</feature>
<keyword evidence="1" id="KW-0472">Membrane</keyword>
<organism evidence="2 3">
    <name type="scientific">Armillaria gallica</name>
    <name type="common">Bulbous honey fungus</name>
    <name type="synonym">Armillaria bulbosa</name>
    <dbReference type="NCBI Taxonomy" id="47427"/>
    <lineage>
        <taxon>Eukaryota</taxon>
        <taxon>Fungi</taxon>
        <taxon>Dikarya</taxon>
        <taxon>Basidiomycota</taxon>
        <taxon>Agaricomycotina</taxon>
        <taxon>Agaricomycetes</taxon>
        <taxon>Agaricomycetidae</taxon>
        <taxon>Agaricales</taxon>
        <taxon>Marasmiineae</taxon>
        <taxon>Physalacriaceae</taxon>
        <taxon>Armillaria</taxon>
    </lineage>
</organism>
<sequence>MRRRSAQPSDLKIDHWNSCRTDMSREMDIWQLIRNRRQLNGIKVFFPCCRRLLLYLSSVVRIVCAISIIYVQPGPCK</sequence>
<dbReference type="InParanoid" id="A0A2H3EDC0"/>
<dbReference type="EMBL" id="KZ293647">
    <property type="protein sequence ID" value="PBK99257.1"/>
    <property type="molecule type" value="Genomic_DNA"/>
</dbReference>
<accession>A0A2H3EDC0</accession>
<gene>
    <name evidence="2" type="ORF">ARMGADRAFT_496134</name>
</gene>
<reference evidence="3" key="1">
    <citation type="journal article" date="2017" name="Nat. Ecol. Evol.">
        <title>Genome expansion and lineage-specific genetic innovations in the forest pathogenic fungi Armillaria.</title>
        <authorList>
            <person name="Sipos G."/>
            <person name="Prasanna A.N."/>
            <person name="Walter M.C."/>
            <person name="O'Connor E."/>
            <person name="Balint B."/>
            <person name="Krizsan K."/>
            <person name="Kiss B."/>
            <person name="Hess J."/>
            <person name="Varga T."/>
            <person name="Slot J."/>
            <person name="Riley R."/>
            <person name="Boka B."/>
            <person name="Rigling D."/>
            <person name="Barry K."/>
            <person name="Lee J."/>
            <person name="Mihaltcheva S."/>
            <person name="LaButti K."/>
            <person name="Lipzen A."/>
            <person name="Waldron R."/>
            <person name="Moloney N.M."/>
            <person name="Sperisen C."/>
            <person name="Kredics L."/>
            <person name="Vagvoelgyi C."/>
            <person name="Patrignani A."/>
            <person name="Fitzpatrick D."/>
            <person name="Nagy I."/>
            <person name="Doyle S."/>
            <person name="Anderson J.B."/>
            <person name="Grigoriev I.V."/>
            <person name="Gueldener U."/>
            <person name="Muensterkoetter M."/>
            <person name="Nagy L.G."/>
        </authorList>
    </citation>
    <scope>NUCLEOTIDE SEQUENCE [LARGE SCALE GENOMIC DNA]</scope>
    <source>
        <strain evidence="3">Ar21-2</strain>
    </source>
</reference>
<keyword evidence="1" id="KW-1133">Transmembrane helix</keyword>
<keyword evidence="3" id="KW-1185">Reference proteome</keyword>
<name>A0A2H3EDC0_ARMGA</name>
<evidence type="ECO:0000313" key="2">
    <source>
        <dbReference type="EMBL" id="PBK99257.1"/>
    </source>
</evidence>
<protein>
    <submittedName>
        <fullName evidence="2">Uncharacterized protein</fullName>
    </submittedName>
</protein>
<keyword evidence="1" id="KW-0812">Transmembrane</keyword>